<sequence length="135" mass="15624">MNHMMTQHGELGTFPLILTCTVNVSETQFIRLIRSCSFLLKEFINGSTGTTQTGVKAYKAFKNTQQNYKFLIKLYIHLTYMVKMRQQASNQHIGIHVLDTLQKINLVQRLLQVSGEVMFMSQKQTCHSLKQWLRG</sequence>
<dbReference type="Proteomes" id="UP001642409">
    <property type="component" value="Unassembled WGS sequence"/>
</dbReference>
<dbReference type="AlphaFoldDB" id="A0AA86NFY6"/>
<reference evidence="1" key="1">
    <citation type="submission" date="2023-06" db="EMBL/GenBank/DDBJ databases">
        <authorList>
            <person name="Kurt Z."/>
        </authorList>
    </citation>
    <scope>NUCLEOTIDE SEQUENCE</scope>
</reference>
<gene>
    <name evidence="2" type="ORF">HINF_LOCUS4215</name>
    <name evidence="1" type="ORF">HINF_LOCUS6654</name>
</gene>
<organism evidence="1">
    <name type="scientific">Hexamita inflata</name>
    <dbReference type="NCBI Taxonomy" id="28002"/>
    <lineage>
        <taxon>Eukaryota</taxon>
        <taxon>Metamonada</taxon>
        <taxon>Diplomonadida</taxon>
        <taxon>Hexamitidae</taxon>
        <taxon>Hexamitinae</taxon>
        <taxon>Hexamita</taxon>
    </lineage>
</organism>
<accession>A0AA86NFY6</accession>
<dbReference type="EMBL" id="CAXDID020000008">
    <property type="protein sequence ID" value="CAL5977271.1"/>
    <property type="molecule type" value="Genomic_DNA"/>
</dbReference>
<comment type="caution">
    <text evidence="1">The sequence shown here is derived from an EMBL/GenBank/DDBJ whole genome shotgun (WGS) entry which is preliminary data.</text>
</comment>
<name>A0AA86NFY6_9EUKA</name>
<evidence type="ECO:0000313" key="3">
    <source>
        <dbReference type="Proteomes" id="UP001642409"/>
    </source>
</evidence>
<keyword evidence="3" id="KW-1185">Reference proteome</keyword>
<proteinExistence type="predicted"/>
<evidence type="ECO:0000313" key="2">
    <source>
        <dbReference type="EMBL" id="CAL5977271.1"/>
    </source>
</evidence>
<dbReference type="EMBL" id="CATOUU010000171">
    <property type="protein sequence ID" value="CAI9919009.1"/>
    <property type="molecule type" value="Genomic_DNA"/>
</dbReference>
<protein>
    <submittedName>
        <fullName evidence="2">Hypothetical_protein</fullName>
    </submittedName>
</protein>
<evidence type="ECO:0000313" key="1">
    <source>
        <dbReference type="EMBL" id="CAI9919009.1"/>
    </source>
</evidence>
<reference evidence="2 3" key="2">
    <citation type="submission" date="2024-07" db="EMBL/GenBank/DDBJ databases">
        <authorList>
            <person name="Akdeniz Z."/>
        </authorList>
    </citation>
    <scope>NUCLEOTIDE SEQUENCE [LARGE SCALE GENOMIC DNA]</scope>
</reference>